<name>A0A4S8LAD5_DENBC</name>
<evidence type="ECO:0000313" key="1">
    <source>
        <dbReference type="EMBL" id="THU85580.1"/>
    </source>
</evidence>
<proteinExistence type="predicted"/>
<reference evidence="1 2" key="1">
    <citation type="journal article" date="2019" name="Nat. Ecol. Evol.">
        <title>Megaphylogeny resolves global patterns of mushroom evolution.</title>
        <authorList>
            <person name="Varga T."/>
            <person name="Krizsan K."/>
            <person name="Foldi C."/>
            <person name="Dima B."/>
            <person name="Sanchez-Garcia M."/>
            <person name="Sanchez-Ramirez S."/>
            <person name="Szollosi G.J."/>
            <person name="Szarkandi J.G."/>
            <person name="Papp V."/>
            <person name="Albert L."/>
            <person name="Andreopoulos W."/>
            <person name="Angelini C."/>
            <person name="Antonin V."/>
            <person name="Barry K.W."/>
            <person name="Bougher N.L."/>
            <person name="Buchanan P."/>
            <person name="Buyck B."/>
            <person name="Bense V."/>
            <person name="Catcheside P."/>
            <person name="Chovatia M."/>
            <person name="Cooper J."/>
            <person name="Damon W."/>
            <person name="Desjardin D."/>
            <person name="Finy P."/>
            <person name="Geml J."/>
            <person name="Haridas S."/>
            <person name="Hughes K."/>
            <person name="Justo A."/>
            <person name="Karasinski D."/>
            <person name="Kautmanova I."/>
            <person name="Kiss B."/>
            <person name="Kocsube S."/>
            <person name="Kotiranta H."/>
            <person name="LaButti K.M."/>
            <person name="Lechner B.E."/>
            <person name="Liimatainen K."/>
            <person name="Lipzen A."/>
            <person name="Lukacs Z."/>
            <person name="Mihaltcheva S."/>
            <person name="Morgado L.N."/>
            <person name="Niskanen T."/>
            <person name="Noordeloos M.E."/>
            <person name="Ohm R.A."/>
            <person name="Ortiz-Santana B."/>
            <person name="Ovrebo C."/>
            <person name="Racz N."/>
            <person name="Riley R."/>
            <person name="Savchenko A."/>
            <person name="Shiryaev A."/>
            <person name="Soop K."/>
            <person name="Spirin V."/>
            <person name="Szebenyi C."/>
            <person name="Tomsovsky M."/>
            <person name="Tulloss R.E."/>
            <person name="Uehling J."/>
            <person name="Grigoriev I.V."/>
            <person name="Vagvolgyi C."/>
            <person name="Papp T."/>
            <person name="Martin F.M."/>
            <person name="Miettinen O."/>
            <person name="Hibbett D.S."/>
            <person name="Nagy L.G."/>
        </authorList>
    </citation>
    <scope>NUCLEOTIDE SEQUENCE [LARGE SCALE GENOMIC DNA]</scope>
    <source>
        <strain evidence="1 2">CBS 962.96</strain>
    </source>
</reference>
<organism evidence="1 2">
    <name type="scientific">Dendrothele bispora (strain CBS 962.96)</name>
    <dbReference type="NCBI Taxonomy" id="1314807"/>
    <lineage>
        <taxon>Eukaryota</taxon>
        <taxon>Fungi</taxon>
        <taxon>Dikarya</taxon>
        <taxon>Basidiomycota</taxon>
        <taxon>Agaricomycotina</taxon>
        <taxon>Agaricomycetes</taxon>
        <taxon>Agaricomycetidae</taxon>
        <taxon>Agaricales</taxon>
        <taxon>Agaricales incertae sedis</taxon>
        <taxon>Dendrothele</taxon>
    </lineage>
</organism>
<evidence type="ECO:0000313" key="2">
    <source>
        <dbReference type="Proteomes" id="UP000297245"/>
    </source>
</evidence>
<keyword evidence="2" id="KW-1185">Reference proteome</keyword>
<gene>
    <name evidence="1" type="ORF">K435DRAFT_783248</name>
</gene>
<feature type="non-terminal residue" evidence="1">
    <location>
        <position position="1"/>
    </location>
</feature>
<dbReference type="Proteomes" id="UP000297245">
    <property type="component" value="Unassembled WGS sequence"/>
</dbReference>
<dbReference type="EMBL" id="ML179539">
    <property type="protein sequence ID" value="THU85580.1"/>
    <property type="molecule type" value="Genomic_DNA"/>
</dbReference>
<protein>
    <submittedName>
        <fullName evidence="1">Uncharacterized protein</fullName>
    </submittedName>
</protein>
<dbReference type="AlphaFoldDB" id="A0A4S8LAD5"/>
<sequence>NTSSNSSYVRSLSTSFPFCSNATDSTLHVILNNQNTMEQKGSIGQGHEKSVQI</sequence>
<accession>A0A4S8LAD5</accession>